<keyword evidence="1" id="KW-0472">Membrane</keyword>
<dbReference type="EMBL" id="GL945474">
    <property type="protein sequence ID" value="EGO05081.1"/>
    <property type="molecule type" value="Genomic_DNA"/>
</dbReference>
<proteinExistence type="predicted"/>
<evidence type="ECO:0000313" key="3">
    <source>
        <dbReference type="EMBL" id="EGO05081.1"/>
    </source>
</evidence>
<keyword evidence="4" id="KW-1185">Reference proteome</keyword>
<feature type="transmembrane region" description="Helical" evidence="1">
    <location>
        <begin position="12"/>
        <end position="32"/>
    </location>
</feature>
<dbReference type="STRING" id="936435.F8PHY5"/>
<keyword evidence="1" id="KW-0812">Transmembrane</keyword>
<gene>
    <name evidence="3" type="ORF">SERLA73DRAFT_44833</name>
</gene>
<evidence type="ECO:0000256" key="1">
    <source>
        <dbReference type="SAM" id="Phobius"/>
    </source>
</evidence>
<protein>
    <recommendedName>
        <fullName evidence="2">DUF6589 domain-containing protein</fullName>
    </recommendedName>
</protein>
<sequence length="199" mass="22652">DINFTHLGEVTSIHILSVLLKFVPVLSIYFEAVKKEKEKIMKTPINSECKTNIFPFATNSVNEIDIQGMKAAAMDFLSMQMNVNKETLQKTLIIFSGDGKTFEQMCNLNKKYLSIHKEDNESEGFIVPMLELWHTKWTDLSCIIHTHWGSGYCCDPSSLSCLAGVAECLTPSNLHKVNFHNRAHFVNLVLDVHLLSFWE</sequence>
<dbReference type="Pfam" id="PF20231">
    <property type="entry name" value="DUF6589"/>
    <property type="match status" value="1"/>
</dbReference>
<keyword evidence="1" id="KW-1133">Transmembrane helix</keyword>
<dbReference type="Proteomes" id="UP000008063">
    <property type="component" value="Unassembled WGS sequence"/>
</dbReference>
<feature type="non-terminal residue" evidence="3">
    <location>
        <position position="1"/>
    </location>
</feature>
<feature type="domain" description="DUF6589" evidence="2">
    <location>
        <begin position="4"/>
        <end position="198"/>
    </location>
</feature>
<evidence type="ECO:0000259" key="2">
    <source>
        <dbReference type="Pfam" id="PF20231"/>
    </source>
</evidence>
<dbReference type="InParanoid" id="F8PHY5"/>
<accession>F8PHY5</accession>
<dbReference type="OrthoDB" id="3256296at2759"/>
<dbReference type="AlphaFoldDB" id="F8PHY5"/>
<name>F8PHY5_SERL3</name>
<dbReference type="InterPro" id="IPR046496">
    <property type="entry name" value="DUF6589"/>
</dbReference>
<evidence type="ECO:0000313" key="4">
    <source>
        <dbReference type="Proteomes" id="UP000008063"/>
    </source>
</evidence>
<reference evidence="4" key="1">
    <citation type="journal article" date="2011" name="Science">
        <title>The plant cell wall-decomposing machinery underlies the functional diversity of forest fungi.</title>
        <authorList>
            <person name="Eastwood D.C."/>
            <person name="Floudas D."/>
            <person name="Binder M."/>
            <person name="Majcherczyk A."/>
            <person name="Schneider P."/>
            <person name="Aerts A."/>
            <person name="Asiegbu F.O."/>
            <person name="Baker S.E."/>
            <person name="Barry K."/>
            <person name="Bendiksby M."/>
            <person name="Blumentritt M."/>
            <person name="Coutinho P.M."/>
            <person name="Cullen D."/>
            <person name="de Vries R.P."/>
            <person name="Gathman A."/>
            <person name="Goodell B."/>
            <person name="Henrissat B."/>
            <person name="Ihrmark K."/>
            <person name="Kauserud H."/>
            <person name="Kohler A."/>
            <person name="LaButti K."/>
            <person name="Lapidus A."/>
            <person name="Lavin J.L."/>
            <person name="Lee Y.-H."/>
            <person name="Lindquist E."/>
            <person name="Lilly W."/>
            <person name="Lucas S."/>
            <person name="Morin E."/>
            <person name="Murat C."/>
            <person name="Oguiza J.A."/>
            <person name="Park J."/>
            <person name="Pisabarro A.G."/>
            <person name="Riley R."/>
            <person name="Rosling A."/>
            <person name="Salamov A."/>
            <person name="Schmidt O."/>
            <person name="Schmutz J."/>
            <person name="Skrede I."/>
            <person name="Stenlid J."/>
            <person name="Wiebenga A."/>
            <person name="Xie X."/>
            <person name="Kuees U."/>
            <person name="Hibbett D.S."/>
            <person name="Hoffmeister D."/>
            <person name="Hoegberg N."/>
            <person name="Martin F."/>
            <person name="Grigoriev I.V."/>
            <person name="Watkinson S.C."/>
        </authorList>
    </citation>
    <scope>NUCLEOTIDE SEQUENCE [LARGE SCALE GENOMIC DNA]</scope>
    <source>
        <strain evidence="4">strain S7.3</strain>
    </source>
</reference>
<organism evidence="4">
    <name type="scientific">Serpula lacrymans var. lacrymans (strain S7.3)</name>
    <name type="common">Dry rot fungus</name>
    <dbReference type="NCBI Taxonomy" id="936435"/>
    <lineage>
        <taxon>Eukaryota</taxon>
        <taxon>Fungi</taxon>
        <taxon>Dikarya</taxon>
        <taxon>Basidiomycota</taxon>
        <taxon>Agaricomycotina</taxon>
        <taxon>Agaricomycetes</taxon>
        <taxon>Agaricomycetidae</taxon>
        <taxon>Boletales</taxon>
        <taxon>Coniophorineae</taxon>
        <taxon>Serpulaceae</taxon>
        <taxon>Serpula</taxon>
    </lineage>
</organism>
<dbReference type="HOGENOM" id="CLU_1375201_0_0_1"/>
<dbReference type="OMA" id="PINSECK"/>